<evidence type="ECO:0000313" key="2">
    <source>
        <dbReference type="Proteomes" id="UP000546244"/>
    </source>
</evidence>
<comment type="caution">
    <text evidence="1">The sequence shown here is derived from an EMBL/GenBank/DDBJ whole genome shotgun (WGS) entry which is preliminary data.</text>
</comment>
<sequence>MIDINSGGLGSGSIEIVSSEFMKKAIKFAERNDFQKRFDYLLEEEEAAFFLYPKLLAQFKEIVRQQEVNQFLYKLTKTNRELIVAIYGPDRLCSNESVCEKFGISNIQRKKHIAKIRYEMKKFLANL</sequence>
<dbReference type="EMBL" id="JAARMV010000008">
    <property type="protein sequence ID" value="MBC2373731.1"/>
    <property type="molecule type" value="Genomic_DNA"/>
</dbReference>
<gene>
    <name evidence="1" type="ORF">HBP98_17100</name>
</gene>
<dbReference type="RefSeq" id="WP_185620111.1">
    <property type="nucleotide sequence ID" value="NZ_JAARMV010000008.1"/>
</dbReference>
<dbReference type="Proteomes" id="UP000546244">
    <property type="component" value="Unassembled WGS sequence"/>
</dbReference>
<proteinExistence type="predicted"/>
<reference evidence="1 2" key="1">
    <citation type="submission" date="2020-03" db="EMBL/GenBank/DDBJ databases">
        <title>Soil Listeria distribution.</title>
        <authorList>
            <person name="Liao J."/>
            <person name="Wiedmann M."/>
        </authorList>
    </citation>
    <scope>NUCLEOTIDE SEQUENCE [LARGE SCALE GENOMIC DNA]</scope>
    <source>
        <strain evidence="1 2">FSL L7-1850</strain>
    </source>
</reference>
<organism evidence="1 2">
    <name type="scientific">Listeria booriae</name>
    <dbReference type="NCBI Taxonomy" id="1552123"/>
    <lineage>
        <taxon>Bacteria</taxon>
        <taxon>Bacillati</taxon>
        <taxon>Bacillota</taxon>
        <taxon>Bacilli</taxon>
        <taxon>Bacillales</taxon>
        <taxon>Listeriaceae</taxon>
        <taxon>Listeria</taxon>
    </lineage>
</organism>
<dbReference type="AlphaFoldDB" id="A0A7X1AB04"/>
<name>A0A7X1AB04_9LIST</name>
<protein>
    <submittedName>
        <fullName evidence="1">Uncharacterized protein</fullName>
    </submittedName>
</protein>
<accession>A0A7X1AB04</accession>
<evidence type="ECO:0000313" key="1">
    <source>
        <dbReference type="EMBL" id="MBC2373731.1"/>
    </source>
</evidence>